<dbReference type="Pfam" id="PF00067">
    <property type="entry name" value="p450"/>
    <property type="match status" value="1"/>
</dbReference>
<feature type="transmembrane region" description="Helical" evidence="8">
    <location>
        <begin position="47"/>
        <end position="67"/>
    </location>
</feature>
<dbReference type="SUPFAM" id="SSF48264">
    <property type="entry name" value="Cytochrome P450"/>
    <property type="match status" value="1"/>
</dbReference>
<evidence type="ECO:0000256" key="7">
    <source>
        <dbReference type="RuleBase" id="RU000461"/>
    </source>
</evidence>
<evidence type="ECO:0000256" key="6">
    <source>
        <dbReference type="ARBA" id="ARBA00023033"/>
    </source>
</evidence>
<dbReference type="Proteomes" id="UP001497453">
    <property type="component" value="Chromosome 6"/>
</dbReference>
<keyword evidence="8" id="KW-0812">Transmembrane</keyword>
<sequence length="531" mass="60626">MSLLGTSSYGIVATGISLLIAFLVHWYNSRLKSVNYVPGMRVPFSPISVFGAVLPTTWWNPGLHWTWKWRKTAYMNRQRDVISVVPFLLGRPFYYTGSLHVAKQVLLNDGKVCMEKPTELGEALLLWGDNLITANGDMWKRHRRVLNPAFSRETYSMVVKETCSLYREIVNDEGWSEKTDFVIDGFNRIPQHMAFLVIARCGFDVHLPWTEENHSPDKSDLSFGQALKIVSETNIHRLALPTWAYRLPIESLHRMDHAWKSLAVQMDDLVILRKEELNAEELNGGQSRGDLFSRLVGALDEETKVGLSMQEVIGNTFTMMFAGHETTAHVLSATLGYLAIYQEEQDKAVAEILKHVPKDKDPTLDDLSNLVHVLACFNEALRIYPAGVIVNRDMQEDMVIEVEHPRKETMPLPKGSRVVIDMIGVHHDPHIFPEPEKFKPSRWYGAHEHDITMFGLGPRACIGRKFSQTEALAFLAVFLRDWRVDIVPEPNETRLQYEGRVMERARLLGLAFGIEPFPLRLSWKLMHSLTP</sequence>
<dbReference type="InterPro" id="IPR017972">
    <property type="entry name" value="Cyt_P450_CS"/>
</dbReference>
<proteinExistence type="inferred from homology"/>
<dbReference type="PRINTS" id="PR00463">
    <property type="entry name" value="EP450I"/>
</dbReference>
<evidence type="ECO:0000313" key="10">
    <source>
        <dbReference type="Proteomes" id="UP001497453"/>
    </source>
</evidence>
<evidence type="ECO:0000256" key="8">
    <source>
        <dbReference type="SAM" id="Phobius"/>
    </source>
</evidence>
<dbReference type="Gene3D" id="1.10.630.10">
    <property type="entry name" value="Cytochrome P450"/>
    <property type="match status" value="1"/>
</dbReference>
<keyword evidence="8" id="KW-0472">Membrane</keyword>
<keyword evidence="10" id="KW-1185">Reference proteome</keyword>
<dbReference type="InterPro" id="IPR036396">
    <property type="entry name" value="Cyt_P450_sf"/>
</dbReference>
<dbReference type="EMBL" id="OZ037949">
    <property type="protein sequence ID" value="CAL1711138.1"/>
    <property type="molecule type" value="Genomic_DNA"/>
</dbReference>
<evidence type="ECO:0000256" key="5">
    <source>
        <dbReference type="ARBA" id="ARBA00023004"/>
    </source>
</evidence>
<evidence type="ECO:0000256" key="1">
    <source>
        <dbReference type="ARBA" id="ARBA00010617"/>
    </source>
</evidence>
<name>A0ABP1DTJ1_9APHY</name>
<keyword evidence="2 7" id="KW-0349">Heme</keyword>
<evidence type="ECO:0000256" key="2">
    <source>
        <dbReference type="ARBA" id="ARBA00022617"/>
    </source>
</evidence>
<keyword evidence="5 7" id="KW-0408">Iron</keyword>
<dbReference type="InterPro" id="IPR001128">
    <property type="entry name" value="Cyt_P450"/>
</dbReference>
<dbReference type="InterPro" id="IPR050196">
    <property type="entry name" value="Cytochrome_P450_Monoox"/>
</dbReference>
<dbReference type="InterPro" id="IPR002401">
    <property type="entry name" value="Cyt_P450_E_grp-I"/>
</dbReference>
<keyword evidence="8" id="KW-1133">Transmembrane helix</keyword>
<feature type="transmembrane region" description="Helical" evidence="8">
    <location>
        <begin position="7"/>
        <end position="27"/>
    </location>
</feature>
<evidence type="ECO:0000313" key="9">
    <source>
        <dbReference type="EMBL" id="CAL1711138.1"/>
    </source>
</evidence>
<dbReference type="PRINTS" id="PR00385">
    <property type="entry name" value="P450"/>
</dbReference>
<evidence type="ECO:0008006" key="11">
    <source>
        <dbReference type="Google" id="ProtNLM"/>
    </source>
</evidence>
<protein>
    <recommendedName>
        <fullName evidence="11">Cytochrome P450</fullName>
    </recommendedName>
</protein>
<dbReference type="PROSITE" id="PS00086">
    <property type="entry name" value="CYTOCHROME_P450"/>
    <property type="match status" value="1"/>
</dbReference>
<keyword evidence="3 7" id="KW-0479">Metal-binding</keyword>
<evidence type="ECO:0000256" key="4">
    <source>
        <dbReference type="ARBA" id="ARBA00023002"/>
    </source>
</evidence>
<keyword evidence="6 7" id="KW-0503">Monooxygenase</keyword>
<organism evidence="9 10">
    <name type="scientific">Somion occarium</name>
    <dbReference type="NCBI Taxonomy" id="3059160"/>
    <lineage>
        <taxon>Eukaryota</taxon>
        <taxon>Fungi</taxon>
        <taxon>Dikarya</taxon>
        <taxon>Basidiomycota</taxon>
        <taxon>Agaricomycotina</taxon>
        <taxon>Agaricomycetes</taxon>
        <taxon>Polyporales</taxon>
        <taxon>Cerrenaceae</taxon>
        <taxon>Somion</taxon>
    </lineage>
</organism>
<comment type="similarity">
    <text evidence="1 7">Belongs to the cytochrome P450 family.</text>
</comment>
<reference evidence="10" key="1">
    <citation type="submission" date="2024-04" db="EMBL/GenBank/DDBJ databases">
        <authorList>
            <person name="Shaw F."/>
            <person name="Minotto A."/>
        </authorList>
    </citation>
    <scope>NUCLEOTIDE SEQUENCE [LARGE SCALE GENOMIC DNA]</scope>
</reference>
<keyword evidence="4 7" id="KW-0560">Oxidoreductase</keyword>
<evidence type="ECO:0000256" key="3">
    <source>
        <dbReference type="ARBA" id="ARBA00022723"/>
    </source>
</evidence>
<accession>A0ABP1DTJ1</accession>
<gene>
    <name evidence="9" type="ORF">GFSPODELE1_LOCUS8195</name>
</gene>
<dbReference type="PANTHER" id="PTHR24291">
    <property type="entry name" value="CYTOCHROME P450 FAMILY 4"/>
    <property type="match status" value="1"/>
</dbReference>
<dbReference type="PANTHER" id="PTHR24291:SF50">
    <property type="entry name" value="BIFUNCTIONAL ALBAFLAVENONE MONOOXYGENASE_TERPENE SYNTHASE"/>
    <property type="match status" value="1"/>
</dbReference>